<dbReference type="InterPro" id="IPR001789">
    <property type="entry name" value="Sig_transdc_resp-reg_receiver"/>
</dbReference>
<dbReference type="InterPro" id="IPR046947">
    <property type="entry name" value="LytR-like"/>
</dbReference>
<dbReference type="EMBL" id="CP015405">
    <property type="protein sequence ID" value="ANU76294.1"/>
    <property type="molecule type" value="Genomic_DNA"/>
</dbReference>
<proteinExistence type="predicted"/>
<sequence>MTMKIAIVDDEPGFLSQIKHSVNTFCIEKHIPVQIELFETGYSLLFHIGPDVYYDVFLVDIELPDINGMEIAKAIRNNYSEAYIVFITSHTQYSLDAYELDVFRYIKKSNLLKKLPLALDDIWKEMSMGENDFYIIDTYMRQEKLYYKSILYVYKDGKNSVFVTTGGVSKVRKALGKVYEELGQDSFIIVDRSYLVDFAHVMKVVKNEIILRNGESITVSRPHIQEVKKEISNFWGRNI</sequence>
<evidence type="ECO:0000259" key="5">
    <source>
        <dbReference type="PROSITE" id="PS50930"/>
    </source>
</evidence>
<dbReference type="PROSITE" id="PS50930">
    <property type="entry name" value="HTH_LYTTR"/>
    <property type="match status" value="1"/>
</dbReference>
<dbReference type="KEGG" id="byl:A4V09_11260"/>
<name>A0A1C7IBJ8_9FIRM</name>
<dbReference type="Pfam" id="PF04397">
    <property type="entry name" value="LytTR"/>
    <property type="match status" value="1"/>
</dbReference>
<keyword evidence="3" id="KW-0597">Phosphoprotein</keyword>
<comment type="function">
    <text evidence="2">May play the central regulatory role in sporulation. It may be an element of the effector pathway responsible for the activation of sporulation genes in response to nutritional stress. Spo0A may act in concert with spo0H (a sigma factor) to control the expression of some genes that are critical to the sporulation process.</text>
</comment>
<dbReference type="Gene3D" id="3.40.50.2300">
    <property type="match status" value="1"/>
</dbReference>
<dbReference type="Proteomes" id="UP000092574">
    <property type="component" value="Chromosome"/>
</dbReference>
<organism evidence="6 7">
    <name type="scientific">Blautia pseudococcoides</name>
    <dbReference type="NCBI Taxonomy" id="1796616"/>
    <lineage>
        <taxon>Bacteria</taxon>
        <taxon>Bacillati</taxon>
        <taxon>Bacillota</taxon>
        <taxon>Clostridia</taxon>
        <taxon>Lachnospirales</taxon>
        <taxon>Lachnospiraceae</taxon>
        <taxon>Blautia</taxon>
    </lineage>
</organism>
<evidence type="ECO:0000313" key="6">
    <source>
        <dbReference type="EMBL" id="ANU76294.1"/>
    </source>
</evidence>
<accession>A0A1C7IBJ8</accession>
<dbReference type="GO" id="GO:0003677">
    <property type="term" value="F:DNA binding"/>
    <property type="evidence" value="ECO:0007669"/>
    <property type="project" value="InterPro"/>
</dbReference>
<dbReference type="RefSeq" id="WP_084043549.1">
    <property type="nucleotide sequence ID" value="NZ_CP015405.2"/>
</dbReference>
<dbReference type="SMART" id="SM00448">
    <property type="entry name" value="REC"/>
    <property type="match status" value="1"/>
</dbReference>
<dbReference type="PANTHER" id="PTHR37299">
    <property type="entry name" value="TRANSCRIPTIONAL REGULATOR-RELATED"/>
    <property type="match status" value="1"/>
</dbReference>
<dbReference type="SUPFAM" id="SSF52172">
    <property type="entry name" value="CheY-like"/>
    <property type="match status" value="1"/>
</dbReference>
<feature type="domain" description="HTH LytTR-type" evidence="5">
    <location>
        <begin position="141"/>
        <end position="233"/>
    </location>
</feature>
<dbReference type="InterPro" id="IPR007492">
    <property type="entry name" value="LytTR_DNA-bd_dom"/>
</dbReference>
<dbReference type="STRING" id="1796616.A4V09_11260"/>
<dbReference type="AlphaFoldDB" id="A0A1C7IBJ8"/>
<dbReference type="OrthoDB" id="9788600at2"/>
<evidence type="ECO:0000256" key="1">
    <source>
        <dbReference type="ARBA" id="ARBA00018672"/>
    </source>
</evidence>
<dbReference type="Gene3D" id="2.40.50.1020">
    <property type="entry name" value="LytTr DNA-binding domain"/>
    <property type="match status" value="1"/>
</dbReference>
<evidence type="ECO:0000259" key="4">
    <source>
        <dbReference type="PROSITE" id="PS50110"/>
    </source>
</evidence>
<dbReference type="SMART" id="SM00850">
    <property type="entry name" value="LytTR"/>
    <property type="match status" value="1"/>
</dbReference>
<evidence type="ECO:0000256" key="2">
    <source>
        <dbReference type="ARBA" id="ARBA00024867"/>
    </source>
</evidence>
<feature type="modified residue" description="4-aspartylphosphate" evidence="3">
    <location>
        <position position="60"/>
    </location>
</feature>
<feature type="domain" description="Response regulatory" evidence="4">
    <location>
        <begin position="4"/>
        <end position="123"/>
    </location>
</feature>
<dbReference type="InterPro" id="IPR011006">
    <property type="entry name" value="CheY-like_superfamily"/>
</dbReference>
<dbReference type="PROSITE" id="PS50110">
    <property type="entry name" value="RESPONSE_REGULATORY"/>
    <property type="match status" value="1"/>
</dbReference>
<dbReference type="GO" id="GO:0000156">
    <property type="term" value="F:phosphorelay response regulator activity"/>
    <property type="evidence" value="ECO:0007669"/>
    <property type="project" value="InterPro"/>
</dbReference>
<keyword evidence="7" id="KW-1185">Reference proteome</keyword>
<protein>
    <recommendedName>
        <fullName evidence="1">Stage 0 sporulation protein A homolog</fullName>
    </recommendedName>
</protein>
<reference evidence="6" key="1">
    <citation type="submission" date="2017-04" db="EMBL/GenBank/DDBJ databases">
        <title>Complete Genome Sequences of Twelve Strains of a Stable Defined Moderately Diverse Mouse Microbiota 2 (sDMDMm2).</title>
        <authorList>
            <person name="Uchimura Y."/>
            <person name="Wyss M."/>
            <person name="Brugiroux S."/>
            <person name="Limenitakis J.P."/>
            <person name="Stecher B."/>
            <person name="McCoy K.D."/>
            <person name="Macpherson A.J."/>
        </authorList>
    </citation>
    <scope>NUCLEOTIDE SEQUENCE</scope>
    <source>
        <strain evidence="6">YL58</strain>
    </source>
</reference>
<dbReference type="Pfam" id="PF00072">
    <property type="entry name" value="Response_reg"/>
    <property type="match status" value="1"/>
</dbReference>
<gene>
    <name evidence="6" type="ORF">A4V09_11260</name>
</gene>
<dbReference type="PANTHER" id="PTHR37299:SF1">
    <property type="entry name" value="STAGE 0 SPORULATION PROTEIN A HOMOLOG"/>
    <property type="match status" value="1"/>
</dbReference>
<evidence type="ECO:0000313" key="7">
    <source>
        <dbReference type="Proteomes" id="UP000092574"/>
    </source>
</evidence>
<evidence type="ECO:0000256" key="3">
    <source>
        <dbReference type="PROSITE-ProRule" id="PRU00169"/>
    </source>
</evidence>